<protein>
    <recommendedName>
        <fullName evidence="3">Immunity protein 30 domain-containing protein</fullName>
    </recommendedName>
</protein>
<proteinExistence type="predicted"/>
<evidence type="ECO:0000313" key="1">
    <source>
        <dbReference type="EMBL" id="TLD69825.1"/>
    </source>
</evidence>
<name>A0A5R8KD27_9BACT</name>
<dbReference type="EMBL" id="VAUV01000011">
    <property type="protein sequence ID" value="TLD69825.1"/>
    <property type="molecule type" value="Genomic_DNA"/>
</dbReference>
<dbReference type="RefSeq" id="WP_138087283.1">
    <property type="nucleotide sequence ID" value="NZ_VAUV01000011.1"/>
</dbReference>
<keyword evidence="2" id="KW-1185">Reference proteome</keyword>
<evidence type="ECO:0000313" key="2">
    <source>
        <dbReference type="Proteomes" id="UP000306196"/>
    </source>
</evidence>
<dbReference type="OrthoDB" id="456100at2"/>
<organism evidence="1 2">
    <name type="scientific">Phragmitibacter flavus</name>
    <dbReference type="NCBI Taxonomy" id="2576071"/>
    <lineage>
        <taxon>Bacteria</taxon>
        <taxon>Pseudomonadati</taxon>
        <taxon>Verrucomicrobiota</taxon>
        <taxon>Verrucomicrobiia</taxon>
        <taxon>Verrucomicrobiales</taxon>
        <taxon>Verrucomicrobiaceae</taxon>
        <taxon>Phragmitibacter</taxon>
    </lineage>
</organism>
<evidence type="ECO:0008006" key="3">
    <source>
        <dbReference type="Google" id="ProtNLM"/>
    </source>
</evidence>
<dbReference type="AlphaFoldDB" id="A0A5R8KD27"/>
<accession>A0A5R8KD27</accession>
<sequence length="133" mass="15090">MNSNFRSYDGFFEQSLAEINPALADNLAVIAELLPLEADLALGVILGFACDSTHDRLLVLVRNVIKAIPKDWLINRIEAVAENTVNFEDEWEYRRLLYFYDLIDPALVERLALRGLKSSNFEVIEIANDHLAP</sequence>
<reference evidence="1 2" key="1">
    <citation type="submission" date="2019-05" db="EMBL/GenBank/DDBJ databases">
        <title>Verrucobacter flavum gen. nov., sp. nov. a new member of the family Verrucomicrobiaceae.</title>
        <authorList>
            <person name="Szuroczki S."/>
            <person name="Abbaszade G."/>
            <person name="Szabo A."/>
            <person name="Felfoldi T."/>
            <person name="Schumann P."/>
            <person name="Boka K."/>
            <person name="Keki Z."/>
            <person name="Toumi M."/>
            <person name="Toth E."/>
        </authorList>
    </citation>
    <scope>NUCLEOTIDE SEQUENCE [LARGE SCALE GENOMIC DNA]</scope>
    <source>
        <strain evidence="1 2">MG-N-17</strain>
    </source>
</reference>
<gene>
    <name evidence="1" type="ORF">FEM03_16005</name>
</gene>
<comment type="caution">
    <text evidence="1">The sequence shown here is derived from an EMBL/GenBank/DDBJ whole genome shotgun (WGS) entry which is preliminary data.</text>
</comment>
<dbReference type="Proteomes" id="UP000306196">
    <property type="component" value="Unassembled WGS sequence"/>
</dbReference>